<dbReference type="RefSeq" id="WP_103425523.1">
    <property type="nucleotide sequence ID" value="NZ_CP026309.1"/>
</dbReference>
<keyword evidence="1" id="KW-0812">Transmembrane</keyword>
<evidence type="ECO:0000313" key="4">
    <source>
        <dbReference type="Proteomes" id="UP000236584"/>
    </source>
</evidence>
<reference evidence="3 4" key="1">
    <citation type="submission" date="2018-01" db="EMBL/GenBank/DDBJ databases">
        <title>Complete genome sequence of Salinigranum rubrum GX10T, an extremely halophilic archaeon isolated from a marine solar saltern.</title>
        <authorList>
            <person name="Han S."/>
        </authorList>
    </citation>
    <scope>NUCLEOTIDE SEQUENCE [LARGE SCALE GENOMIC DNA]</scope>
    <source>
        <strain evidence="3 4">GX10</strain>
    </source>
</reference>
<dbReference type="AlphaFoldDB" id="A0A2I8VIW8"/>
<evidence type="ECO:0000256" key="1">
    <source>
        <dbReference type="SAM" id="Phobius"/>
    </source>
</evidence>
<evidence type="ECO:0000313" key="3">
    <source>
        <dbReference type="EMBL" id="AUV81834.1"/>
    </source>
</evidence>
<feature type="transmembrane region" description="Helical" evidence="1">
    <location>
        <begin position="157"/>
        <end position="177"/>
    </location>
</feature>
<dbReference type="GeneID" id="35592301"/>
<dbReference type="Pfam" id="PF25928">
    <property type="entry name" value="DUF7973"/>
    <property type="match status" value="1"/>
</dbReference>
<feature type="transmembrane region" description="Helical" evidence="1">
    <location>
        <begin position="338"/>
        <end position="360"/>
    </location>
</feature>
<feature type="transmembrane region" description="Helical" evidence="1">
    <location>
        <begin position="20"/>
        <end position="48"/>
    </location>
</feature>
<sequence>MSVLLQVSAIIDAIANPGLLLAAFAGGAFGAALGALPAFCFTGFMVIAGEAANLAVNSVGVAEAVEAAALGAPGITGSIAFGTVFGPHVSFAGGAAAAAYAAKKGYMDFGFDYHEAKNIPAALGTQPDVLVVGGLFGILGFIITAISANLGAPWDPIAIAVVLSALAHRLVFGYDVIGDIRGGGILDMTPFEREEMRPAQSDAGAMTDGGETKQRLATEPWLPHQYEWGNVAMIGLVAGLIGGVTALTTGSAFLAFGISAASLTFLNLGVERIPVTHHMTLPASTAALAVTGGSAEVTTVAMVVAGVFGVSGALTGEVVQRVFYAHADTHWDPPASAIVVNTFFIAVLAIVGVFSTSVWIPLP</sequence>
<keyword evidence="1" id="KW-1133">Transmembrane helix</keyword>
<feature type="transmembrane region" description="Helical" evidence="1">
    <location>
        <begin position="129"/>
        <end position="151"/>
    </location>
</feature>
<keyword evidence="4" id="KW-1185">Reference proteome</keyword>
<gene>
    <name evidence="3" type="ORF">C2R22_09380</name>
</gene>
<feature type="domain" description="DUF7973" evidence="2">
    <location>
        <begin position="15"/>
        <end position="362"/>
    </location>
</feature>
<dbReference type="OrthoDB" id="169477at2157"/>
<dbReference type="InterPro" id="IPR058279">
    <property type="entry name" value="DUF7973"/>
</dbReference>
<name>A0A2I8VIW8_9EURY</name>
<evidence type="ECO:0000259" key="2">
    <source>
        <dbReference type="Pfam" id="PF25928"/>
    </source>
</evidence>
<dbReference type="Proteomes" id="UP000236584">
    <property type="component" value="Chromosome"/>
</dbReference>
<dbReference type="KEGG" id="srub:C2R22_09380"/>
<organism evidence="3 4">
    <name type="scientific">Salinigranum rubrum</name>
    <dbReference type="NCBI Taxonomy" id="755307"/>
    <lineage>
        <taxon>Archaea</taxon>
        <taxon>Methanobacteriati</taxon>
        <taxon>Methanobacteriota</taxon>
        <taxon>Stenosarchaea group</taxon>
        <taxon>Halobacteria</taxon>
        <taxon>Halobacteriales</taxon>
        <taxon>Haloferacaceae</taxon>
        <taxon>Salinigranum</taxon>
    </lineage>
</organism>
<proteinExistence type="predicted"/>
<protein>
    <recommendedName>
        <fullName evidence="2">DUF7973 domain-containing protein</fullName>
    </recommendedName>
</protein>
<accession>A0A2I8VIW8</accession>
<keyword evidence="1" id="KW-0472">Membrane</keyword>
<feature type="transmembrane region" description="Helical" evidence="1">
    <location>
        <begin position="228"/>
        <end position="247"/>
    </location>
</feature>
<dbReference type="EMBL" id="CP026309">
    <property type="protein sequence ID" value="AUV81834.1"/>
    <property type="molecule type" value="Genomic_DNA"/>
</dbReference>